<keyword evidence="1" id="KW-0862">Zinc</keyword>
<feature type="region of interest" description="Disordered" evidence="2">
    <location>
        <begin position="1"/>
        <end position="23"/>
    </location>
</feature>
<evidence type="ECO:0000256" key="2">
    <source>
        <dbReference type="SAM" id="MobiDB-lite"/>
    </source>
</evidence>
<comment type="function">
    <text evidence="1">Binds to RNA polymerase (RNAP), stimulating transcription from principal, but not alternative sigma factor promoters.</text>
</comment>
<dbReference type="InterPro" id="IPR038638">
    <property type="entry name" value="RbpA_sf"/>
</dbReference>
<sequence length="114" mass="12552">MVSGNAIRGTRVGGRPAGCPEHGEPVPRQFVDYWCVNGHHTRPSFSLRADIPETWECRRCGLPAGTDRESPPEPPTSRPFKTHLAYVMERRSPEDGEALLAEALASLRASRGET</sequence>
<dbReference type="AlphaFoldDB" id="D3Q9H6"/>
<protein>
    <recommendedName>
        <fullName evidence="1">RNA polymerase-binding protein RbpA</fullName>
    </recommendedName>
</protein>
<comment type="subunit">
    <text evidence="1">Forms a complex with the RNAP catalytic core and with free principal sigma factors.</text>
</comment>
<comment type="cofactor">
    <cofactor evidence="1">
        <name>Zn(2+)</name>
        <dbReference type="ChEBI" id="CHEBI:29105"/>
    </cofactor>
    <text evidence="1">Bind 1 Zn(2+) per subunit.</text>
</comment>
<keyword evidence="4" id="KW-1185">Reference proteome</keyword>
<keyword evidence="1" id="KW-0479">Metal-binding</keyword>
<feature type="binding site" evidence="1">
    <location>
        <position position="39"/>
    </location>
    <ligand>
        <name>Zn(2+)</name>
        <dbReference type="ChEBI" id="CHEBI:29105"/>
    </ligand>
</feature>
<gene>
    <name evidence="1" type="primary">rbpA</name>
    <name evidence="3" type="ordered locus">Snas_2984</name>
</gene>
<dbReference type="KEGG" id="sna:Snas_2984"/>
<dbReference type="RefSeq" id="WP_013018229.1">
    <property type="nucleotide sequence ID" value="NC_013947.1"/>
</dbReference>
<dbReference type="HAMAP" id="MF_01483">
    <property type="entry name" value="RbpA"/>
    <property type="match status" value="1"/>
</dbReference>
<dbReference type="OrthoDB" id="3254820at2"/>
<dbReference type="HOGENOM" id="CLU_134276_1_0_11"/>
<feature type="binding site" evidence="1">
    <location>
        <position position="60"/>
    </location>
    <ligand>
        <name>Zn(2+)</name>
        <dbReference type="ChEBI" id="CHEBI:29105"/>
    </ligand>
</feature>
<dbReference type="GO" id="GO:0045893">
    <property type="term" value="P:positive regulation of DNA-templated transcription"/>
    <property type="evidence" value="ECO:0007669"/>
    <property type="project" value="UniProtKB-UniRule"/>
</dbReference>
<feature type="binding site" evidence="1">
    <location>
        <position position="35"/>
    </location>
    <ligand>
        <name>Zn(2+)</name>
        <dbReference type="ChEBI" id="CHEBI:29105"/>
    </ligand>
</feature>
<evidence type="ECO:0000256" key="1">
    <source>
        <dbReference type="HAMAP-Rule" id="MF_01483"/>
    </source>
</evidence>
<dbReference type="Proteomes" id="UP000000844">
    <property type="component" value="Chromosome"/>
</dbReference>
<keyword evidence="1" id="KW-0805">Transcription regulation</keyword>
<dbReference type="STRING" id="446470.Snas_2984"/>
<dbReference type="eggNOG" id="ENOG5032TBE">
    <property type="taxonomic scope" value="Bacteria"/>
</dbReference>
<dbReference type="GO" id="GO:0008270">
    <property type="term" value="F:zinc ion binding"/>
    <property type="evidence" value="ECO:0007669"/>
    <property type="project" value="UniProtKB-UniRule"/>
</dbReference>
<evidence type="ECO:0000313" key="4">
    <source>
        <dbReference type="Proteomes" id="UP000000844"/>
    </source>
</evidence>
<dbReference type="GO" id="GO:0001000">
    <property type="term" value="F:bacterial-type RNA polymerase core enzyme binding"/>
    <property type="evidence" value="ECO:0007669"/>
    <property type="project" value="UniProtKB-UniRule"/>
</dbReference>
<organism evidence="3 4">
    <name type="scientific">Stackebrandtia nassauensis (strain DSM 44728 / CIP 108903 / NRRL B-16338 / NBRC 102104 / LLR-40K-21)</name>
    <dbReference type="NCBI Taxonomy" id="446470"/>
    <lineage>
        <taxon>Bacteria</taxon>
        <taxon>Bacillati</taxon>
        <taxon>Actinomycetota</taxon>
        <taxon>Actinomycetes</taxon>
        <taxon>Glycomycetales</taxon>
        <taxon>Glycomycetaceae</taxon>
        <taxon>Stackebrandtia</taxon>
    </lineage>
</organism>
<dbReference type="EMBL" id="CP001778">
    <property type="protein sequence ID" value="ADD42658.1"/>
    <property type="molecule type" value="Genomic_DNA"/>
</dbReference>
<dbReference type="Pfam" id="PF13397">
    <property type="entry name" value="RbpA"/>
    <property type="match status" value="1"/>
</dbReference>
<evidence type="ECO:0000313" key="3">
    <source>
        <dbReference type="EMBL" id="ADD42658.1"/>
    </source>
</evidence>
<name>D3Q9H6_STANL</name>
<accession>D3Q9H6</accession>
<dbReference type="Gene3D" id="2.20.28.270">
    <property type="entry name" value="RNA polymerase-binding protein A"/>
    <property type="match status" value="1"/>
</dbReference>
<proteinExistence type="inferred from homology"/>
<comment type="similarity">
    <text evidence="1">Belongs to the RNA polymerase-binding protein RbpA family.</text>
</comment>
<keyword evidence="1" id="KW-0804">Transcription</keyword>
<reference evidence="3 4" key="1">
    <citation type="journal article" date="2009" name="Stand. Genomic Sci.">
        <title>Complete genome sequence of Stackebrandtia nassauensis type strain (LLR-40K-21).</title>
        <authorList>
            <person name="Munk C."/>
            <person name="Lapidus A."/>
            <person name="Copeland A."/>
            <person name="Jando M."/>
            <person name="Mayilraj S."/>
            <person name="Glavina Del Rio T."/>
            <person name="Nolan M."/>
            <person name="Chen F."/>
            <person name="Lucas S."/>
            <person name="Tice H."/>
            <person name="Cheng J.F."/>
            <person name="Han C."/>
            <person name="Detter J.C."/>
            <person name="Bruce D."/>
            <person name="Goodwin L."/>
            <person name="Chain P."/>
            <person name="Pitluck S."/>
            <person name="Goker M."/>
            <person name="Ovchinikova G."/>
            <person name="Pati A."/>
            <person name="Ivanova N."/>
            <person name="Mavromatis K."/>
            <person name="Chen A."/>
            <person name="Palaniappan K."/>
            <person name="Land M."/>
            <person name="Hauser L."/>
            <person name="Chang Y.J."/>
            <person name="Jeffries C.D."/>
            <person name="Bristow J."/>
            <person name="Eisen J.A."/>
            <person name="Markowitz V."/>
            <person name="Hugenholtz P."/>
            <person name="Kyrpides N.C."/>
            <person name="Klenk H.P."/>
        </authorList>
    </citation>
    <scope>NUCLEOTIDE SEQUENCE [LARGE SCALE GENOMIC DNA]</scope>
    <source>
        <strain evidence="4">DSM 44728 / CIP 108903 / NRRL B-16338 / NBRC 102104 / LLR-40K-21</strain>
    </source>
</reference>
<dbReference type="InterPro" id="IPR025182">
    <property type="entry name" value="RNApol-bd_RbpA"/>
</dbReference>
<feature type="binding site" evidence="1">
    <location>
        <position position="57"/>
    </location>
    <ligand>
        <name>Zn(2+)</name>
        <dbReference type="ChEBI" id="CHEBI:29105"/>
    </ligand>
</feature>